<accession>A0A6J5QJU4</accession>
<evidence type="ECO:0000313" key="10">
    <source>
        <dbReference type="EMBL" id="CAB5238319.1"/>
    </source>
</evidence>
<evidence type="ECO:0000313" key="9">
    <source>
        <dbReference type="EMBL" id="CAB4218067.1"/>
    </source>
</evidence>
<organism evidence="5">
    <name type="scientific">uncultured Caudovirales phage</name>
    <dbReference type="NCBI Taxonomy" id="2100421"/>
    <lineage>
        <taxon>Viruses</taxon>
        <taxon>Duplodnaviria</taxon>
        <taxon>Heunggongvirae</taxon>
        <taxon>Uroviricota</taxon>
        <taxon>Caudoviricetes</taxon>
        <taxon>Peduoviridae</taxon>
        <taxon>Maltschvirus</taxon>
        <taxon>Maltschvirus maltsch</taxon>
    </lineage>
</organism>
<dbReference type="EMBL" id="LR797383">
    <property type="protein sequence ID" value="CAB4212878.1"/>
    <property type="molecule type" value="Genomic_DNA"/>
</dbReference>
<dbReference type="EMBL" id="LR796946">
    <property type="protein sequence ID" value="CAB4177225.1"/>
    <property type="molecule type" value="Genomic_DNA"/>
</dbReference>
<evidence type="ECO:0000313" key="8">
    <source>
        <dbReference type="EMBL" id="CAB4212878.1"/>
    </source>
</evidence>
<dbReference type="EMBL" id="LR797109">
    <property type="protein sequence ID" value="CAB4187471.1"/>
    <property type="molecule type" value="Genomic_DNA"/>
</dbReference>
<evidence type="ECO:0000313" key="7">
    <source>
        <dbReference type="EMBL" id="CAB4199312.1"/>
    </source>
</evidence>
<protein>
    <submittedName>
        <fullName evidence="5">Uncharacterized protein</fullName>
    </submittedName>
</protein>
<dbReference type="EMBL" id="LR796865">
    <property type="protein sequence ID" value="CAB4171244.1"/>
    <property type="molecule type" value="Genomic_DNA"/>
</dbReference>
<feature type="region of interest" description="Disordered" evidence="1">
    <location>
        <begin position="90"/>
        <end position="114"/>
    </location>
</feature>
<dbReference type="EMBL" id="LR798452">
    <property type="protein sequence ID" value="CAB5238319.1"/>
    <property type="molecule type" value="Genomic_DNA"/>
</dbReference>
<evidence type="ECO:0000313" key="2">
    <source>
        <dbReference type="EMBL" id="CAB4165367.1"/>
    </source>
</evidence>
<evidence type="ECO:0000313" key="4">
    <source>
        <dbReference type="EMBL" id="CAB4177225.1"/>
    </source>
</evidence>
<dbReference type="EMBL" id="LR797472">
    <property type="protein sequence ID" value="CAB4218067.1"/>
    <property type="molecule type" value="Genomic_DNA"/>
</dbReference>
<dbReference type="EMBL" id="LR796772">
    <property type="protein sequence ID" value="CAB4165367.1"/>
    <property type="molecule type" value="Genomic_DNA"/>
</dbReference>
<evidence type="ECO:0000313" key="6">
    <source>
        <dbReference type="EMBL" id="CAB4187471.1"/>
    </source>
</evidence>
<reference evidence="5" key="1">
    <citation type="submission" date="2020-05" db="EMBL/GenBank/DDBJ databases">
        <authorList>
            <person name="Chiriac C."/>
            <person name="Salcher M."/>
            <person name="Ghai R."/>
            <person name="Kavagutti S V."/>
        </authorList>
    </citation>
    <scope>NUCLEOTIDE SEQUENCE</scope>
</reference>
<name>A0A6J5QJU4_9CAUD</name>
<evidence type="ECO:0000313" key="5">
    <source>
        <dbReference type="EMBL" id="CAB4182727.1"/>
    </source>
</evidence>
<dbReference type="EMBL" id="LR797039">
    <property type="protein sequence ID" value="CAB4182727.1"/>
    <property type="molecule type" value="Genomic_DNA"/>
</dbReference>
<dbReference type="EMBL" id="LR797286">
    <property type="protein sequence ID" value="CAB4199312.1"/>
    <property type="molecule type" value="Genomic_DNA"/>
</dbReference>
<proteinExistence type="predicted"/>
<evidence type="ECO:0000313" key="3">
    <source>
        <dbReference type="EMBL" id="CAB4171244.1"/>
    </source>
</evidence>
<evidence type="ECO:0000256" key="1">
    <source>
        <dbReference type="SAM" id="MobiDB-lite"/>
    </source>
</evidence>
<sequence>MSDLTVAAPHGAHFEFDEVRTDKGTKSLGEVPILVWDDVDALVACYGKEGILAVSDGTSLRVSFQSIARRFSAAGKTHDEIAKAQTEFRPGKRVGGVSTPESRAKRAAGSASEKVGGDLIESLLKQVAEGKLSKEDLQSLLGS</sequence>
<gene>
    <name evidence="4" type="ORF">UFOVP1000_42</name>
    <name evidence="5" type="ORF">UFOVP1092_17</name>
    <name evidence="6" type="ORF">UFOVP1152_21</name>
    <name evidence="7" type="ORF">UFOVP1337_34</name>
    <name evidence="8" type="ORF">UFOVP1446_42</name>
    <name evidence="10" type="ORF">UFOVP1537_25</name>
    <name evidence="9" type="ORF">UFOVP1598_3</name>
    <name evidence="2" type="ORF">UFOVP825_43</name>
    <name evidence="3" type="ORF">UFOVP915_25</name>
</gene>